<name>A0A378YKD5_9NOCA</name>
<feature type="domain" description="HTH araC/xylS-type" evidence="3">
    <location>
        <begin position="216"/>
        <end position="314"/>
    </location>
</feature>
<dbReference type="InterPro" id="IPR018060">
    <property type="entry name" value="HTH_AraC"/>
</dbReference>
<dbReference type="Gene3D" id="1.10.10.60">
    <property type="entry name" value="Homeodomain-like"/>
    <property type="match status" value="1"/>
</dbReference>
<dbReference type="Pfam" id="PF01965">
    <property type="entry name" value="DJ-1_PfpI"/>
    <property type="match status" value="1"/>
</dbReference>
<protein>
    <submittedName>
        <fullName evidence="4">Multiple antibiotic resistance protein marA</fullName>
    </submittedName>
</protein>
<dbReference type="SUPFAM" id="SSF46689">
    <property type="entry name" value="Homeodomain-like"/>
    <property type="match status" value="2"/>
</dbReference>
<dbReference type="OrthoDB" id="4350011at2"/>
<evidence type="ECO:0000256" key="2">
    <source>
        <dbReference type="ARBA" id="ARBA00023163"/>
    </source>
</evidence>
<keyword evidence="5" id="KW-1185">Reference proteome</keyword>
<dbReference type="InterPro" id="IPR009057">
    <property type="entry name" value="Homeodomain-like_sf"/>
</dbReference>
<dbReference type="CDD" id="cd03137">
    <property type="entry name" value="GATase1_AraC_1"/>
    <property type="match status" value="1"/>
</dbReference>
<dbReference type="PANTHER" id="PTHR43130">
    <property type="entry name" value="ARAC-FAMILY TRANSCRIPTIONAL REGULATOR"/>
    <property type="match status" value="1"/>
</dbReference>
<sequence>MRVVLFVVFDGFQLLDLAGPADVFSSAALMGARPGYRVEIAAVRSGPVRSASGVEVTAAHALDTWSEPVDTVLVVGGLSAWNASRDAELIAGIRRVANSAERVGSVCSGAFLLARSGLLDGRKATTHWAGGEMLAREFPAVCTEPDRIYVRDGPVWTSAGVTAGIDLALAIVGADHGPELSREVARWLVVYLHRPGGQSQFSAPIAAGPCKRRSLRELQVWVEENLTADLSLATLAQRAGMSTRHFSRVFADEIGTTPARYVERVRIGAARRLLETTDQPLSRVAAAVGLGSPETLYRIFHRHLGIPPGEYRARFTHN</sequence>
<dbReference type="GO" id="GO:0003700">
    <property type="term" value="F:DNA-binding transcription factor activity"/>
    <property type="evidence" value="ECO:0007669"/>
    <property type="project" value="InterPro"/>
</dbReference>
<dbReference type="Pfam" id="PF12833">
    <property type="entry name" value="HTH_18"/>
    <property type="match status" value="1"/>
</dbReference>
<reference evidence="4 5" key="1">
    <citation type="submission" date="2018-06" db="EMBL/GenBank/DDBJ databases">
        <authorList>
            <consortium name="Pathogen Informatics"/>
            <person name="Doyle S."/>
        </authorList>
    </citation>
    <scope>NUCLEOTIDE SEQUENCE [LARGE SCALE GENOMIC DNA]</scope>
    <source>
        <strain evidence="4 5">NCTC1934</strain>
    </source>
</reference>
<evidence type="ECO:0000313" key="4">
    <source>
        <dbReference type="EMBL" id="SUA77636.1"/>
    </source>
</evidence>
<dbReference type="EMBL" id="UGRY01000002">
    <property type="protein sequence ID" value="SUA77636.1"/>
    <property type="molecule type" value="Genomic_DNA"/>
</dbReference>
<dbReference type="InterPro" id="IPR052158">
    <property type="entry name" value="INH-QAR"/>
</dbReference>
<keyword evidence="2" id="KW-0804">Transcription</keyword>
<dbReference type="AlphaFoldDB" id="A0A378YKD5"/>
<gene>
    <name evidence="4" type="primary">marA_2</name>
    <name evidence="4" type="ORF">NCTC1934_03117</name>
</gene>
<dbReference type="GO" id="GO:0043565">
    <property type="term" value="F:sequence-specific DNA binding"/>
    <property type="evidence" value="ECO:0007669"/>
    <property type="project" value="InterPro"/>
</dbReference>
<dbReference type="InterPro" id="IPR002818">
    <property type="entry name" value="DJ-1/PfpI"/>
</dbReference>
<dbReference type="SMART" id="SM00342">
    <property type="entry name" value="HTH_ARAC"/>
    <property type="match status" value="1"/>
</dbReference>
<keyword evidence="1" id="KW-0805">Transcription regulation</keyword>
<dbReference type="Proteomes" id="UP000255467">
    <property type="component" value="Unassembled WGS sequence"/>
</dbReference>
<accession>A0A378YKD5</accession>
<dbReference type="InterPro" id="IPR029062">
    <property type="entry name" value="Class_I_gatase-like"/>
</dbReference>
<organism evidence="4 5">
    <name type="scientific">Nocardia otitidiscaviarum</name>
    <dbReference type="NCBI Taxonomy" id="1823"/>
    <lineage>
        <taxon>Bacteria</taxon>
        <taxon>Bacillati</taxon>
        <taxon>Actinomycetota</taxon>
        <taxon>Actinomycetes</taxon>
        <taxon>Mycobacteriales</taxon>
        <taxon>Nocardiaceae</taxon>
        <taxon>Nocardia</taxon>
    </lineage>
</organism>
<evidence type="ECO:0000256" key="1">
    <source>
        <dbReference type="ARBA" id="ARBA00023015"/>
    </source>
</evidence>
<dbReference type="STRING" id="1406858.GCA_000710895_04932"/>
<proteinExistence type="predicted"/>
<dbReference type="PROSITE" id="PS01124">
    <property type="entry name" value="HTH_ARAC_FAMILY_2"/>
    <property type="match status" value="1"/>
</dbReference>
<evidence type="ECO:0000259" key="3">
    <source>
        <dbReference type="PROSITE" id="PS01124"/>
    </source>
</evidence>
<evidence type="ECO:0000313" key="5">
    <source>
        <dbReference type="Proteomes" id="UP000255467"/>
    </source>
</evidence>
<dbReference type="Gene3D" id="3.40.50.880">
    <property type="match status" value="1"/>
</dbReference>
<dbReference type="SUPFAM" id="SSF52317">
    <property type="entry name" value="Class I glutamine amidotransferase-like"/>
    <property type="match status" value="1"/>
</dbReference>
<dbReference type="PANTHER" id="PTHR43130:SF3">
    <property type="entry name" value="HTH-TYPE TRANSCRIPTIONAL REGULATOR RV1931C"/>
    <property type="match status" value="1"/>
</dbReference>